<dbReference type="Proteomes" id="UP000739538">
    <property type="component" value="Unassembled WGS sequence"/>
</dbReference>
<evidence type="ECO:0000256" key="2">
    <source>
        <dbReference type="SAM" id="MobiDB-lite"/>
    </source>
</evidence>
<feature type="coiled-coil region" evidence="1">
    <location>
        <begin position="129"/>
        <end position="170"/>
    </location>
</feature>
<reference evidence="3" key="2">
    <citation type="journal article" date="2021" name="Microbiome">
        <title>Successional dynamics and alternative stable states in a saline activated sludge microbial community over 9 years.</title>
        <authorList>
            <person name="Wang Y."/>
            <person name="Ye J."/>
            <person name="Ju F."/>
            <person name="Liu L."/>
            <person name="Boyd J.A."/>
            <person name="Deng Y."/>
            <person name="Parks D.H."/>
            <person name="Jiang X."/>
            <person name="Yin X."/>
            <person name="Woodcroft B.J."/>
            <person name="Tyson G.W."/>
            <person name="Hugenholtz P."/>
            <person name="Polz M.F."/>
            <person name="Zhang T."/>
        </authorList>
    </citation>
    <scope>NUCLEOTIDE SEQUENCE</scope>
    <source>
        <strain evidence="3">HKST-UBA02</strain>
    </source>
</reference>
<organism evidence="3 4">
    <name type="scientific">Eiseniibacteriota bacterium</name>
    <dbReference type="NCBI Taxonomy" id="2212470"/>
    <lineage>
        <taxon>Bacteria</taxon>
        <taxon>Candidatus Eiseniibacteriota</taxon>
    </lineage>
</organism>
<protein>
    <submittedName>
        <fullName evidence="3">Uncharacterized protein</fullName>
    </submittedName>
</protein>
<reference evidence="3" key="1">
    <citation type="submission" date="2020-04" db="EMBL/GenBank/DDBJ databases">
        <authorList>
            <person name="Zhang T."/>
        </authorList>
    </citation>
    <scope>NUCLEOTIDE SEQUENCE</scope>
    <source>
        <strain evidence="3">HKST-UBA02</strain>
    </source>
</reference>
<dbReference type="Gene3D" id="1.10.287.1490">
    <property type="match status" value="1"/>
</dbReference>
<dbReference type="AlphaFoldDB" id="A0A956NEB0"/>
<feature type="compositionally biased region" description="Basic and acidic residues" evidence="2">
    <location>
        <begin position="208"/>
        <end position="217"/>
    </location>
</feature>
<keyword evidence="1" id="KW-0175">Coiled coil</keyword>
<name>A0A956NEB0_UNCEI</name>
<evidence type="ECO:0000313" key="3">
    <source>
        <dbReference type="EMBL" id="MCA9757787.1"/>
    </source>
</evidence>
<feature type="region of interest" description="Disordered" evidence="2">
    <location>
        <begin position="195"/>
        <end position="217"/>
    </location>
</feature>
<proteinExistence type="predicted"/>
<evidence type="ECO:0000313" key="4">
    <source>
        <dbReference type="Proteomes" id="UP000739538"/>
    </source>
</evidence>
<comment type="caution">
    <text evidence="3">The sequence shown here is derived from an EMBL/GenBank/DDBJ whole genome shotgun (WGS) entry which is preliminary data.</text>
</comment>
<evidence type="ECO:0000256" key="1">
    <source>
        <dbReference type="SAM" id="Coils"/>
    </source>
</evidence>
<accession>A0A956NEB0</accession>
<sequence length="217" mass="24621">MGDELRDRWGRPLRTAKSRVRTSVFKQIFGRFWYFIIPGLGIVCAQDAYVRPHLVEDENTINLGRVATDQVRDSLLADLRIIDNETSAVEAEIDSTWTPQVALYRSVLDSLLAVRREYDAAIPTAESKVDSLDEALAELVTALQTASAELQEYQLDIDEKKTRRRTLRDSISVLATEIEELADVYDRLANPDDYRKNTALIPGPGNYPDRDNLPPKR</sequence>
<dbReference type="EMBL" id="JAGQHS010000120">
    <property type="protein sequence ID" value="MCA9757787.1"/>
    <property type="molecule type" value="Genomic_DNA"/>
</dbReference>
<gene>
    <name evidence="3" type="ORF">KDA27_18495</name>
</gene>